<dbReference type="Proteomes" id="UP000694424">
    <property type="component" value="Unplaced"/>
</dbReference>
<proteinExistence type="predicted"/>
<protein>
    <submittedName>
        <fullName evidence="2">Uncharacterized protein</fullName>
    </submittedName>
</protein>
<evidence type="ECO:0000313" key="3">
    <source>
        <dbReference type="Proteomes" id="UP000694424"/>
    </source>
</evidence>
<evidence type="ECO:0000256" key="1">
    <source>
        <dbReference type="SAM" id="Phobius"/>
    </source>
</evidence>
<evidence type="ECO:0000313" key="2">
    <source>
        <dbReference type="Ensembl" id="ENSAOWP00000024868.1"/>
    </source>
</evidence>
<dbReference type="Gene3D" id="6.20.400.20">
    <property type="match status" value="1"/>
</dbReference>
<keyword evidence="1" id="KW-0812">Transmembrane</keyword>
<accession>A0A8B9QAB6</accession>
<sequence length="133" mass="15102">MLENYTTDSDSFLLTTEFDYSGATACTNIEEKNFAAKFLPPLYSLVVIFGLMGNMLVNSLRCLPPWLLQRDLLHNPVDHRQVSGHSACSVCFKSQDSYLWHPHQHCHLGCCSFCLCSRSNISQKSKGKFTLYM</sequence>
<feature type="transmembrane region" description="Helical" evidence="1">
    <location>
        <begin position="42"/>
        <end position="60"/>
    </location>
</feature>
<dbReference type="AlphaFoldDB" id="A0A8B9QAB6"/>
<organism evidence="2 3">
    <name type="scientific">Apteryx owenii</name>
    <name type="common">Little spotted kiwi</name>
    <dbReference type="NCBI Taxonomy" id="8824"/>
    <lineage>
        <taxon>Eukaryota</taxon>
        <taxon>Metazoa</taxon>
        <taxon>Chordata</taxon>
        <taxon>Craniata</taxon>
        <taxon>Vertebrata</taxon>
        <taxon>Euteleostomi</taxon>
        <taxon>Archelosauria</taxon>
        <taxon>Archosauria</taxon>
        <taxon>Dinosauria</taxon>
        <taxon>Saurischia</taxon>
        <taxon>Theropoda</taxon>
        <taxon>Coelurosauria</taxon>
        <taxon>Aves</taxon>
        <taxon>Palaeognathae</taxon>
        <taxon>Apterygiformes</taxon>
        <taxon>Apterygidae</taxon>
        <taxon>Apteryx</taxon>
    </lineage>
</organism>
<reference evidence="2" key="1">
    <citation type="submission" date="2025-08" db="UniProtKB">
        <authorList>
            <consortium name="Ensembl"/>
        </authorList>
    </citation>
    <scope>IDENTIFICATION</scope>
</reference>
<reference evidence="2" key="2">
    <citation type="submission" date="2025-09" db="UniProtKB">
        <authorList>
            <consortium name="Ensembl"/>
        </authorList>
    </citation>
    <scope>IDENTIFICATION</scope>
</reference>
<keyword evidence="1" id="KW-1133">Transmembrane helix</keyword>
<keyword evidence="1" id="KW-0472">Membrane</keyword>
<keyword evidence="3" id="KW-1185">Reference proteome</keyword>
<dbReference type="Ensembl" id="ENSAOWT00000028182.1">
    <property type="protein sequence ID" value="ENSAOWP00000024868.1"/>
    <property type="gene ID" value="ENSAOWG00000016813.1"/>
</dbReference>
<name>A0A8B9QAB6_APTOW</name>